<keyword evidence="2" id="KW-1185">Reference proteome</keyword>
<dbReference type="AlphaFoldDB" id="A0AAN9XHW7"/>
<protein>
    <submittedName>
        <fullName evidence="1">Uncharacterized protein</fullName>
    </submittedName>
</protein>
<evidence type="ECO:0000313" key="2">
    <source>
        <dbReference type="Proteomes" id="UP001386955"/>
    </source>
</evidence>
<accession>A0AAN9XHW7</accession>
<gene>
    <name evidence="1" type="ORF">VNO78_21135</name>
</gene>
<dbReference type="EMBL" id="JAYMYS010000005">
    <property type="protein sequence ID" value="KAK7392691.1"/>
    <property type="molecule type" value="Genomic_DNA"/>
</dbReference>
<evidence type="ECO:0000313" key="1">
    <source>
        <dbReference type="EMBL" id="KAK7392691.1"/>
    </source>
</evidence>
<name>A0AAN9XHW7_PSOTE</name>
<sequence length="155" mass="17698">MSYLPRWHETISEFQFSLLNVPEVDRVSGSSRWLETRANSPRKSSPIYKVHEHDMRTLSIFLHESQTAEIESKRTIALQGKKISSFFLIKKMSTKSKKDMNCPKARLSNSQQVKAFFGVQGCRPLLPNSCLRKGIGDFLRWPSTSLGKVKGNNKP</sequence>
<reference evidence="1 2" key="1">
    <citation type="submission" date="2024-01" db="EMBL/GenBank/DDBJ databases">
        <title>The genomes of 5 underutilized Papilionoideae crops provide insights into root nodulation and disease resistanc.</title>
        <authorList>
            <person name="Jiang F."/>
        </authorList>
    </citation>
    <scope>NUCLEOTIDE SEQUENCE [LARGE SCALE GENOMIC DNA]</scope>
    <source>
        <strain evidence="1">DUOXIRENSHENG_FW03</strain>
        <tissue evidence="1">Leaves</tissue>
    </source>
</reference>
<dbReference type="Proteomes" id="UP001386955">
    <property type="component" value="Unassembled WGS sequence"/>
</dbReference>
<proteinExistence type="predicted"/>
<organism evidence="1 2">
    <name type="scientific">Psophocarpus tetragonolobus</name>
    <name type="common">Winged bean</name>
    <name type="synonym">Dolichos tetragonolobus</name>
    <dbReference type="NCBI Taxonomy" id="3891"/>
    <lineage>
        <taxon>Eukaryota</taxon>
        <taxon>Viridiplantae</taxon>
        <taxon>Streptophyta</taxon>
        <taxon>Embryophyta</taxon>
        <taxon>Tracheophyta</taxon>
        <taxon>Spermatophyta</taxon>
        <taxon>Magnoliopsida</taxon>
        <taxon>eudicotyledons</taxon>
        <taxon>Gunneridae</taxon>
        <taxon>Pentapetalae</taxon>
        <taxon>rosids</taxon>
        <taxon>fabids</taxon>
        <taxon>Fabales</taxon>
        <taxon>Fabaceae</taxon>
        <taxon>Papilionoideae</taxon>
        <taxon>50 kb inversion clade</taxon>
        <taxon>NPAAA clade</taxon>
        <taxon>indigoferoid/millettioid clade</taxon>
        <taxon>Phaseoleae</taxon>
        <taxon>Psophocarpus</taxon>
    </lineage>
</organism>
<comment type="caution">
    <text evidence="1">The sequence shown here is derived from an EMBL/GenBank/DDBJ whole genome shotgun (WGS) entry which is preliminary data.</text>
</comment>